<dbReference type="PANTHER" id="PTHR11079:SF162">
    <property type="entry name" value="RIBOFLAVIN BIOSYNTHESIS PROTEIN PYRD, CHLOROPLASTIC"/>
    <property type="match status" value="1"/>
</dbReference>
<dbReference type="InterPro" id="IPR016192">
    <property type="entry name" value="APOBEC/CMP_deaminase_Zn-bd"/>
</dbReference>
<dbReference type="InterPro" id="IPR002125">
    <property type="entry name" value="CMP_dCMP_dom"/>
</dbReference>
<accession>A0A316TR42</accession>
<organism evidence="4 5">
    <name type="scientific">Rhodohalobacter mucosus</name>
    <dbReference type="NCBI Taxonomy" id="2079485"/>
    <lineage>
        <taxon>Bacteria</taxon>
        <taxon>Pseudomonadati</taxon>
        <taxon>Balneolota</taxon>
        <taxon>Balneolia</taxon>
        <taxon>Balneolales</taxon>
        <taxon>Balneolaceae</taxon>
        <taxon>Rhodohalobacter</taxon>
    </lineage>
</organism>
<dbReference type="InterPro" id="IPR016193">
    <property type="entry name" value="Cytidine_deaminase-like"/>
</dbReference>
<dbReference type="AlphaFoldDB" id="A0A316TR42"/>
<dbReference type="Pfam" id="PF00383">
    <property type="entry name" value="dCMP_cyt_deam_1"/>
    <property type="match status" value="1"/>
</dbReference>
<dbReference type="EMBL" id="QGGB01000009">
    <property type="protein sequence ID" value="PWN05729.1"/>
    <property type="molecule type" value="Genomic_DNA"/>
</dbReference>
<keyword evidence="5" id="KW-1185">Reference proteome</keyword>
<protein>
    <submittedName>
        <fullName evidence="4">tRNA-specific adenosine deaminase</fullName>
    </submittedName>
</protein>
<reference evidence="4 5" key="1">
    <citation type="submission" date="2018-05" db="EMBL/GenBank/DDBJ databases">
        <title>Rhodohalobacter halophilus gen. nov., sp. nov., a moderately halophilic member of the family Balneolaceae.</title>
        <authorList>
            <person name="Liu Z.-W."/>
        </authorList>
    </citation>
    <scope>NUCLEOTIDE SEQUENCE [LARGE SCALE GENOMIC DNA]</scope>
    <source>
        <strain evidence="4 5">8A47</strain>
    </source>
</reference>
<dbReference type="GO" id="GO:0016787">
    <property type="term" value="F:hydrolase activity"/>
    <property type="evidence" value="ECO:0007669"/>
    <property type="project" value="InterPro"/>
</dbReference>
<keyword evidence="2" id="KW-0862">Zinc</keyword>
<evidence type="ECO:0000259" key="3">
    <source>
        <dbReference type="PROSITE" id="PS51747"/>
    </source>
</evidence>
<dbReference type="GO" id="GO:0008270">
    <property type="term" value="F:zinc ion binding"/>
    <property type="evidence" value="ECO:0007669"/>
    <property type="project" value="InterPro"/>
</dbReference>
<dbReference type="OrthoDB" id="9802676at2"/>
<dbReference type="Gene3D" id="3.40.140.10">
    <property type="entry name" value="Cytidine Deaminase, domain 2"/>
    <property type="match status" value="1"/>
</dbReference>
<proteinExistence type="predicted"/>
<comment type="caution">
    <text evidence="4">The sequence shown here is derived from an EMBL/GenBank/DDBJ whole genome shotgun (WGS) entry which is preliminary data.</text>
</comment>
<dbReference type="PROSITE" id="PS00903">
    <property type="entry name" value="CYT_DCMP_DEAMINASES_1"/>
    <property type="match status" value="1"/>
</dbReference>
<name>A0A316TR42_9BACT</name>
<sequence length="145" mass="15842">MLKPYLSHMHAAIEAASAGKTPFGAAIAMGDELFVTAANNTTSLHDPTAHAEVMAIRKMGSQIQKTDLSGFTLYTTCEPCPMCASAVVWSGIGTVYYGCTIPQISTRMDQITLRSDELNRYSFRNVDWIGGVLVQDCLKLLNRYS</sequence>
<dbReference type="Proteomes" id="UP000245533">
    <property type="component" value="Unassembled WGS sequence"/>
</dbReference>
<dbReference type="PANTHER" id="PTHR11079">
    <property type="entry name" value="CYTOSINE DEAMINASE FAMILY MEMBER"/>
    <property type="match status" value="1"/>
</dbReference>
<keyword evidence="1" id="KW-0479">Metal-binding</keyword>
<evidence type="ECO:0000313" key="5">
    <source>
        <dbReference type="Proteomes" id="UP000245533"/>
    </source>
</evidence>
<gene>
    <name evidence="4" type="ORF">DDZ15_14180</name>
</gene>
<feature type="domain" description="CMP/dCMP-type deaminase" evidence="3">
    <location>
        <begin position="3"/>
        <end position="109"/>
    </location>
</feature>
<dbReference type="SUPFAM" id="SSF53927">
    <property type="entry name" value="Cytidine deaminase-like"/>
    <property type="match status" value="1"/>
</dbReference>
<evidence type="ECO:0000256" key="2">
    <source>
        <dbReference type="ARBA" id="ARBA00022833"/>
    </source>
</evidence>
<dbReference type="RefSeq" id="WP_109647756.1">
    <property type="nucleotide sequence ID" value="NZ_QGGB01000009.1"/>
</dbReference>
<evidence type="ECO:0000256" key="1">
    <source>
        <dbReference type="ARBA" id="ARBA00022723"/>
    </source>
</evidence>
<dbReference type="PROSITE" id="PS51747">
    <property type="entry name" value="CYT_DCMP_DEAMINASES_2"/>
    <property type="match status" value="1"/>
</dbReference>
<evidence type="ECO:0000313" key="4">
    <source>
        <dbReference type="EMBL" id="PWN05729.1"/>
    </source>
</evidence>
<dbReference type="CDD" id="cd01285">
    <property type="entry name" value="nucleoside_deaminase"/>
    <property type="match status" value="1"/>
</dbReference>